<proteinExistence type="predicted"/>
<protein>
    <submittedName>
        <fullName evidence="1">Uncharacterized protein</fullName>
    </submittedName>
</protein>
<evidence type="ECO:0000313" key="2">
    <source>
        <dbReference type="Proteomes" id="UP000078459"/>
    </source>
</evidence>
<reference evidence="1 2" key="1">
    <citation type="submission" date="2016-04" db="EMBL/GenBank/DDBJ databases">
        <authorList>
            <person name="Evans L.H."/>
            <person name="Alamgir A."/>
            <person name="Owens N."/>
            <person name="Weber N.D."/>
            <person name="Virtaneva K."/>
            <person name="Barbian K."/>
            <person name="Babar A."/>
            <person name="Rosenke K."/>
        </authorList>
    </citation>
    <scope>NUCLEOTIDE SEQUENCE [LARGE SCALE GENOMIC DNA]</scope>
    <source>
        <strain evidence="1 2">CCM 8644</strain>
    </source>
</reference>
<dbReference type="EMBL" id="LWHJ01000011">
    <property type="protein sequence ID" value="OAQ41959.1"/>
    <property type="molecule type" value="Genomic_DNA"/>
</dbReference>
<dbReference type="OrthoDB" id="926208at2"/>
<name>A0A179DN44_9SPHI</name>
<accession>A0A179DN44</accession>
<evidence type="ECO:0000313" key="1">
    <source>
        <dbReference type="EMBL" id="OAQ41959.1"/>
    </source>
</evidence>
<dbReference type="AlphaFoldDB" id="A0A179DN44"/>
<sequence length="343" mass="38485">MNKLTILILTIGLFSTRLLGQTVVDITETTLKVDGLGGEEILYYGFSEGDQLIFNFQEVNGKELKEIEIIELPTSSKFMDYKSTKIENKTLNITRTGIYKFRLLNNAIGGRICKVKIQRIPASEETKNFNSSVYWRTVQDTIYIPTLEKYLVKSDTTAQEIYSSNPQISSTNAINGNKNSQVIDFMLPANTISWSFYIGTGSEGKSEYDNARINFTQNAASSISKMPGYGPMAALALTGVSYFNKVQGEDNVKYWFLSDANSVALFNAGQTFMQYKRGDVVNEASQMKSPLKGKVYLALLNDNTVDPIKVTIKVAVVQVTQIWNTRTIQVMKVTNRQFAYLKN</sequence>
<comment type="caution">
    <text evidence="1">The sequence shown here is derived from an EMBL/GenBank/DDBJ whole genome shotgun (WGS) entry which is preliminary data.</text>
</comment>
<organism evidence="1 2">
    <name type="scientific">Pedobacter psychrophilus</name>
    <dbReference type="NCBI Taxonomy" id="1826909"/>
    <lineage>
        <taxon>Bacteria</taxon>
        <taxon>Pseudomonadati</taxon>
        <taxon>Bacteroidota</taxon>
        <taxon>Sphingobacteriia</taxon>
        <taxon>Sphingobacteriales</taxon>
        <taxon>Sphingobacteriaceae</taxon>
        <taxon>Pedobacter</taxon>
    </lineage>
</organism>
<dbReference type="RefSeq" id="WP_068820991.1">
    <property type="nucleotide sequence ID" value="NZ_LWHJ01000011.1"/>
</dbReference>
<gene>
    <name evidence="1" type="ORF">A5893_02240</name>
</gene>
<keyword evidence="2" id="KW-1185">Reference proteome</keyword>
<dbReference type="Proteomes" id="UP000078459">
    <property type="component" value="Unassembled WGS sequence"/>
</dbReference>
<reference evidence="1 2" key="2">
    <citation type="submission" date="2016-06" db="EMBL/GenBank/DDBJ databases">
        <title>Pedobacter psychrophilus sp. nov., isolated from Antarctic fragmentary rock.</title>
        <authorList>
            <person name="Svec P."/>
        </authorList>
    </citation>
    <scope>NUCLEOTIDE SEQUENCE [LARGE SCALE GENOMIC DNA]</scope>
    <source>
        <strain evidence="1 2">CCM 8644</strain>
    </source>
</reference>